<dbReference type="OrthoDB" id="1939285at2759"/>
<feature type="region of interest" description="Disordered" evidence="7">
    <location>
        <begin position="84"/>
        <end position="110"/>
    </location>
</feature>
<gene>
    <name evidence="9" type="ORF">CFOL_v3_25953</name>
</gene>
<feature type="domain" description="TPX2 C-terminal" evidence="8">
    <location>
        <begin position="242"/>
        <end position="320"/>
    </location>
</feature>
<feature type="region of interest" description="Disordered" evidence="7">
    <location>
        <begin position="299"/>
        <end position="406"/>
    </location>
</feature>
<evidence type="ECO:0000256" key="1">
    <source>
        <dbReference type="ARBA" id="ARBA00004245"/>
    </source>
</evidence>
<keyword evidence="10" id="KW-1185">Reference proteome</keyword>
<evidence type="ECO:0000313" key="9">
    <source>
        <dbReference type="EMBL" id="GAV82502.1"/>
    </source>
</evidence>
<comment type="similarity">
    <text evidence="2">Belongs to the TPX2 family.</text>
</comment>
<keyword evidence="4" id="KW-0493">Microtubule</keyword>
<feature type="region of interest" description="Disordered" evidence="7">
    <location>
        <begin position="140"/>
        <end position="255"/>
    </location>
</feature>
<dbReference type="InterPro" id="IPR027329">
    <property type="entry name" value="TPX2_C"/>
</dbReference>
<dbReference type="InParanoid" id="A0A1Q3CQU0"/>
<feature type="compositionally biased region" description="Basic residues" evidence="7">
    <location>
        <begin position="312"/>
        <end position="332"/>
    </location>
</feature>
<feature type="compositionally biased region" description="Basic and acidic residues" evidence="7">
    <location>
        <begin position="84"/>
        <end position="93"/>
    </location>
</feature>
<feature type="compositionally biased region" description="Basic and acidic residues" evidence="7">
    <location>
        <begin position="245"/>
        <end position="255"/>
    </location>
</feature>
<dbReference type="PANTHER" id="PTHR46372">
    <property type="entry name" value="PROTEIN WVD2-LIKE 3"/>
    <property type="match status" value="1"/>
</dbReference>
<evidence type="ECO:0000256" key="3">
    <source>
        <dbReference type="ARBA" id="ARBA00022490"/>
    </source>
</evidence>
<comment type="subcellular location">
    <subcellularLocation>
        <location evidence="1">Cytoplasm</location>
        <location evidence="1">Cytoskeleton</location>
    </subcellularLocation>
</comment>
<proteinExistence type="inferred from homology"/>
<feature type="compositionally biased region" description="Polar residues" evidence="7">
    <location>
        <begin position="164"/>
        <end position="192"/>
    </location>
</feature>
<evidence type="ECO:0000256" key="4">
    <source>
        <dbReference type="ARBA" id="ARBA00022701"/>
    </source>
</evidence>
<feature type="compositionally biased region" description="Polar residues" evidence="7">
    <location>
        <begin position="385"/>
        <end position="405"/>
    </location>
</feature>
<evidence type="ECO:0000256" key="7">
    <source>
        <dbReference type="SAM" id="MobiDB-lite"/>
    </source>
</evidence>
<keyword evidence="6" id="KW-0175">Coiled coil</keyword>
<reference evidence="10" key="1">
    <citation type="submission" date="2016-04" db="EMBL/GenBank/DDBJ databases">
        <title>Cephalotus genome sequencing.</title>
        <authorList>
            <person name="Fukushima K."/>
            <person name="Hasebe M."/>
            <person name="Fang X."/>
        </authorList>
    </citation>
    <scope>NUCLEOTIDE SEQUENCE [LARGE SCALE GENOMIC DNA]</scope>
    <source>
        <strain evidence="10">cv. St1</strain>
    </source>
</reference>
<organism evidence="9 10">
    <name type="scientific">Cephalotus follicularis</name>
    <name type="common">Albany pitcher plant</name>
    <dbReference type="NCBI Taxonomy" id="3775"/>
    <lineage>
        <taxon>Eukaryota</taxon>
        <taxon>Viridiplantae</taxon>
        <taxon>Streptophyta</taxon>
        <taxon>Embryophyta</taxon>
        <taxon>Tracheophyta</taxon>
        <taxon>Spermatophyta</taxon>
        <taxon>Magnoliopsida</taxon>
        <taxon>eudicotyledons</taxon>
        <taxon>Gunneridae</taxon>
        <taxon>Pentapetalae</taxon>
        <taxon>rosids</taxon>
        <taxon>fabids</taxon>
        <taxon>Oxalidales</taxon>
        <taxon>Cephalotaceae</taxon>
        <taxon>Cephalotus</taxon>
    </lineage>
</organism>
<dbReference type="InterPro" id="IPR044806">
    <property type="entry name" value="WVD2/WDL1-4"/>
</dbReference>
<sequence length="422" mass="46677">MDVGDSISGMDMSHLIVAPQSSEGGIITDNPQWGFEGISQYETLNESTETVSHSGKRGTPDYLAGKDEEVLTLYEDFSGLAVTKESKVQERDKTKHSKKGQGRVATEKLSNPKNVAILVKKIKERKNGSVVSKQPFAIATNRRLSNDRQLSESITAFDSARPTKMTSATSSDRISQRTGNSIKTASATSARSSEGLRKEAKHIKPLKQGPQAKLEENMHSTSRSTKGDTKARRTGGLSSYGFSFKSDERAQKRKEFNEKLEEKIHAKEVEKTTNQAKTQEARVAEMKMLRKSLMFKANPVPSFYHEPTPPKVKLKKIPLTRPKSPKLGRHKSSLSVNSKENSKDISNSGRSSVDENVVRNHLTKGSSLEHVKKPIHKSLPRLPSEKTTLSNPAKNVKFTSQQPEQLGTDLEQVKAISHAKFG</sequence>
<dbReference type="GO" id="GO:0008017">
    <property type="term" value="F:microtubule binding"/>
    <property type="evidence" value="ECO:0007669"/>
    <property type="project" value="InterPro"/>
</dbReference>
<dbReference type="EMBL" id="BDDD01002648">
    <property type="protein sequence ID" value="GAV82502.1"/>
    <property type="molecule type" value="Genomic_DNA"/>
</dbReference>
<name>A0A1Q3CQU0_CEPFO</name>
<feature type="coiled-coil region" evidence="6">
    <location>
        <begin position="257"/>
        <end position="289"/>
    </location>
</feature>
<dbReference type="STRING" id="3775.A0A1Q3CQU0"/>
<evidence type="ECO:0000313" key="10">
    <source>
        <dbReference type="Proteomes" id="UP000187406"/>
    </source>
</evidence>
<keyword evidence="3" id="KW-0963">Cytoplasm</keyword>
<dbReference type="AlphaFoldDB" id="A0A1Q3CQU0"/>
<evidence type="ECO:0000256" key="2">
    <source>
        <dbReference type="ARBA" id="ARBA00005885"/>
    </source>
</evidence>
<comment type="caution">
    <text evidence="9">The sequence shown here is derived from an EMBL/GenBank/DDBJ whole genome shotgun (WGS) entry which is preliminary data.</text>
</comment>
<dbReference type="Pfam" id="PF06886">
    <property type="entry name" value="TPX2"/>
    <property type="match status" value="1"/>
</dbReference>
<evidence type="ECO:0000256" key="5">
    <source>
        <dbReference type="ARBA" id="ARBA00023212"/>
    </source>
</evidence>
<keyword evidence="5" id="KW-0206">Cytoskeleton</keyword>
<dbReference type="PANTHER" id="PTHR46372:SF2">
    <property type="entry name" value="PROTEIN WVD2-LIKE 3"/>
    <property type="match status" value="1"/>
</dbReference>
<dbReference type="GO" id="GO:0005874">
    <property type="term" value="C:microtubule"/>
    <property type="evidence" value="ECO:0007669"/>
    <property type="project" value="UniProtKB-KW"/>
</dbReference>
<dbReference type="GO" id="GO:0000226">
    <property type="term" value="P:microtubule cytoskeleton organization"/>
    <property type="evidence" value="ECO:0007669"/>
    <property type="project" value="InterPro"/>
</dbReference>
<evidence type="ECO:0000256" key="6">
    <source>
        <dbReference type="SAM" id="Coils"/>
    </source>
</evidence>
<protein>
    <submittedName>
        <fullName evidence="9">TPX2 domain-containing protein</fullName>
    </submittedName>
</protein>
<dbReference type="Proteomes" id="UP000187406">
    <property type="component" value="Unassembled WGS sequence"/>
</dbReference>
<accession>A0A1Q3CQU0</accession>
<feature type="compositionally biased region" description="Polar residues" evidence="7">
    <location>
        <begin position="333"/>
        <end position="351"/>
    </location>
</feature>
<evidence type="ECO:0000259" key="8">
    <source>
        <dbReference type="Pfam" id="PF06886"/>
    </source>
</evidence>